<evidence type="ECO:0000313" key="5">
    <source>
        <dbReference type="Proteomes" id="UP001596022"/>
    </source>
</evidence>
<reference evidence="5" key="1">
    <citation type="journal article" date="2019" name="Int. J. Syst. Evol. Microbiol.">
        <title>The Global Catalogue of Microorganisms (GCM) 10K type strain sequencing project: providing services to taxonomists for standard genome sequencing and annotation.</title>
        <authorList>
            <consortium name="The Broad Institute Genomics Platform"/>
            <consortium name="The Broad Institute Genome Sequencing Center for Infectious Disease"/>
            <person name="Wu L."/>
            <person name="Ma J."/>
        </authorList>
    </citation>
    <scope>NUCLEOTIDE SEQUENCE [LARGE SCALE GENOMIC DNA]</scope>
    <source>
        <strain evidence="5">CGMCC 1.16306</strain>
    </source>
</reference>
<dbReference type="InterPro" id="IPR046342">
    <property type="entry name" value="CBS_dom_sf"/>
</dbReference>
<protein>
    <submittedName>
        <fullName evidence="4">Cyclic-di-AMP-binding protein CbpB</fullName>
    </submittedName>
</protein>
<dbReference type="EMBL" id="JBHSFW010000001">
    <property type="protein sequence ID" value="MFC4617175.1"/>
    <property type="molecule type" value="Genomic_DNA"/>
</dbReference>
<keyword evidence="1 2" id="KW-0129">CBS domain</keyword>
<dbReference type="InterPro" id="IPR000644">
    <property type="entry name" value="CBS_dom"/>
</dbReference>
<dbReference type="PANTHER" id="PTHR43080">
    <property type="entry name" value="CBS DOMAIN-CONTAINING PROTEIN CBSX3, MITOCHONDRIAL"/>
    <property type="match status" value="1"/>
</dbReference>
<dbReference type="InterPro" id="IPR051257">
    <property type="entry name" value="Diverse_CBS-Domain"/>
</dbReference>
<name>A0ABV9GIX3_9BACL</name>
<gene>
    <name evidence="4" type="primary">cbpB</name>
    <name evidence="4" type="ORF">ACFO4N_00370</name>
</gene>
<keyword evidence="5" id="KW-1185">Reference proteome</keyword>
<dbReference type="PANTHER" id="PTHR43080:SF30">
    <property type="entry name" value="CYCLIC DI-AMP RECEPTOR B"/>
    <property type="match status" value="1"/>
</dbReference>
<comment type="caution">
    <text evidence="4">The sequence shown here is derived from an EMBL/GenBank/DDBJ whole genome shotgun (WGS) entry which is preliminary data.</text>
</comment>
<organism evidence="4 5">
    <name type="scientific">Camelliibacillus cellulosilyticus</name>
    <dbReference type="NCBI Taxonomy" id="2174486"/>
    <lineage>
        <taxon>Bacteria</taxon>
        <taxon>Bacillati</taxon>
        <taxon>Bacillota</taxon>
        <taxon>Bacilli</taxon>
        <taxon>Bacillales</taxon>
        <taxon>Sporolactobacillaceae</taxon>
        <taxon>Camelliibacillus</taxon>
    </lineage>
</organism>
<dbReference type="CDD" id="cd04643">
    <property type="entry name" value="CBS_pair_bac"/>
    <property type="match status" value="1"/>
</dbReference>
<dbReference type="Pfam" id="PF00571">
    <property type="entry name" value="CBS"/>
    <property type="match status" value="2"/>
</dbReference>
<dbReference type="InterPro" id="IPR048125">
    <property type="entry name" value="CBS_CbpB"/>
</dbReference>
<dbReference type="PROSITE" id="PS51371">
    <property type="entry name" value="CBS"/>
    <property type="match status" value="1"/>
</dbReference>
<sequence>MSKLTTADVLNKDVLELIIPADKVAHVQTINPLEHALLVLVKTGYSAVPVLDAAYKLKGVISKTMILNDIFGIERIEFEKLSERKVEQVMKADVPVLKSSDDLLTAIKLSIDQTFVNVEDEKGNFLGILQRSALLKFLNHYLRDQSHVMVSL</sequence>
<dbReference type="Proteomes" id="UP001596022">
    <property type="component" value="Unassembled WGS sequence"/>
</dbReference>
<evidence type="ECO:0000313" key="4">
    <source>
        <dbReference type="EMBL" id="MFC4617175.1"/>
    </source>
</evidence>
<accession>A0ABV9GIX3</accession>
<dbReference type="RefSeq" id="WP_376844236.1">
    <property type="nucleotide sequence ID" value="NZ_JBHSFW010000001.1"/>
</dbReference>
<dbReference type="SUPFAM" id="SSF54631">
    <property type="entry name" value="CBS-domain pair"/>
    <property type="match status" value="1"/>
</dbReference>
<proteinExistence type="predicted"/>
<dbReference type="Gene3D" id="3.10.580.10">
    <property type="entry name" value="CBS-domain"/>
    <property type="match status" value="1"/>
</dbReference>
<evidence type="ECO:0000256" key="1">
    <source>
        <dbReference type="ARBA" id="ARBA00023122"/>
    </source>
</evidence>
<feature type="domain" description="CBS" evidence="3">
    <location>
        <begin position="18"/>
        <end position="78"/>
    </location>
</feature>
<evidence type="ECO:0000259" key="3">
    <source>
        <dbReference type="PROSITE" id="PS51371"/>
    </source>
</evidence>
<evidence type="ECO:0000256" key="2">
    <source>
        <dbReference type="PROSITE-ProRule" id="PRU00703"/>
    </source>
</evidence>
<dbReference type="NCBIfam" id="NF041630">
    <property type="entry name" value="CBS_CbpB"/>
    <property type="match status" value="1"/>
</dbReference>